<dbReference type="InterPro" id="IPR058238">
    <property type="entry name" value="Lant_leader_dom"/>
</dbReference>
<dbReference type="Proteomes" id="UP000323188">
    <property type="component" value="Unassembled WGS sequence"/>
</dbReference>
<proteinExistence type="predicted"/>
<protein>
    <submittedName>
        <fullName evidence="1">Uncharacterized protein</fullName>
    </submittedName>
</protein>
<evidence type="ECO:0000313" key="1">
    <source>
        <dbReference type="EMBL" id="KAA2218524.1"/>
    </source>
</evidence>
<dbReference type="RefSeq" id="WP_154917093.1">
    <property type="nucleotide sequence ID" value="NZ_VUOE01000001.1"/>
</dbReference>
<gene>
    <name evidence="1" type="ORF">F0361_02565</name>
</gene>
<sequence>MKKKKNILLSLNKRKVSELNKSVQQQIVGGASENYGGQNGCTGETQTSCGCSAVTFTCECTMVVGC</sequence>
<dbReference type="EMBL" id="VUOE01000001">
    <property type="protein sequence ID" value="KAA2218524.1"/>
    <property type="molecule type" value="Genomic_DNA"/>
</dbReference>
<organism evidence="1 2">
    <name type="scientific">Maribacter flavus</name>
    <dbReference type="NCBI Taxonomy" id="1658664"/>
    <lineage>
        <taxon>Bacteria</taxon>
        <taxon>Pseudomonadati</taxon>
        <taxon>Bacteroidota</taxon>
        <taxon>Flavobacteriia</taxon>
        <taxon>Flavobacteriales</taxon>
        <taxon>Flavobacteriaceae</taxon>
        <taxon>Maribacter</taxon>
    </lineage>
</organism>
<accession>A0A5B2TVX7</accession>
<evidence type="ECO:0000313" key="2">
    <source>
        <dbReference type="Proteomes" id="UP000323188"/>
    </source>
</evidence>
<comment type="caution">
    <text evidence="1">The sequence shown here is derived from an EMBL/GenBank/DDBJ whole genome shotgun (WGS) entry which is preliminary data.</text>
</comment>
<dbReference type="AlphaFoldDB" id="A0A5B2TVX7"/>
<name>A0A5B2TVX7_9FLAO</name>
<dbReference type="NCBIfam" id="NF038153">
    <property type="entry name" value="lant_leader_L1a"/>
    <property type="match status" value="1"/>
</dbReference>
<reference evidence="1 2" key="1">
    <citation type="submission" date="2019-09" db="EMBL/GenBank/DDBJ databases">
        <authorList>
            <person name="Khan S.A."/>
            <person name="Jeon C.O."/>
            <person name="Chun B.H."/>
            <person name="Jeong S.E."/>
        </authorList>
    </citation>
    <scope>NUCLEOTIDE SEQUENCE [LARGE SCALE GENOMIC DNA]</scope>
    <source>
        <strain evidence="1 2">KCTC 42508</strain>
    </source>
</reference>